<dbReference type="OrthoDB" id="27073at2759"/>
<evidence type="ECO:0000313" key="12">
    <source>
        <dbReference type="Proteomes" id="UP000594260"/>
    </source>
</evidence>
<evidence type="ECO:0000256" key="8">
    <source>
        <dbReference type="RuleBase" id="RU003829"/>
    </source>
</evidence>
<dbReference type="FunFam" id="1.20.1310.10:FF:000014">
    <property type="entry name" value="Cullin 5"/>
    <property type="match status" value="2"/>
</dbReference>
<dbReference type="Proteomes" id="UP000594260">
    <property type="component" value="Unplaced"/>
</dbReference>
<dbReference type="InterPro" id="IPR001373">
    <property type="entry name" value="Cullin_N"/>
</dbReference>
<dbReference type="AlphaFoldDB" id="A0A7M7JHQ7"/>
<evidence type="ECO:0000256" key="1">
    <source>
        <dbReference type="ARBA" id="ARBA00004906"/>
    </source>
</evidence>
<keyword evidence="3" id="KW-1017">Isopeptide bond</keyword>
<sequence>MLCSTYNVYVVGILLTYNDNFTICLSMLPQQDKHTFNNRWPMMRPHLIKLLRQQDISHPDWQGLFWDIHSVCLWDDKGTVQLYSALKSDITEYIADSQKRVLENQEDHALLKAYIREWRRFFAQCGYLPLPFSQCDAIARQKLQQYGLQVSNASSKRVASSNQSEVRQMMLVSWNECIFQNIRTRLQSAALKLIEAERNGEAFDTQLVIGVRESYVNLTADPDAPLEVYRTYFEEPYLTATTEFYMVKAQAFLQDNGVHAYMRYAEQKLKEEEARGARYLETSADSAYKLRKCLVDELIIKYMDVILAECPALIRANDTEKLALMFKLMDYIGQVQEEDPERGNQIKSPDTSSEDDASPGIVQMLAHMHEFIVQQGLADMRANADTITQDCEKYVEALLELFNRFSNLVEEAANNDPRFLSTRDKAFEEIVNNCSIFTIHMPQGIQQGNRSKVGKTSPESRCPELLANYSDMLLRRTALSKRLTSEEIDNKLADVLTLLRYVKNKDVFMRYHKYHLTRRLILDISADNEKEENMVEDLRNVGMPADYINNMLRMFQDIKLSQDLNQEFKEFKEGPAVGAVASGRGITDVVNIKILNVGSWVRSTDIVPVSLPIELEDLIPEVEDFYKQKHGGRKLQWHHHMANGTVTFSNRVGKFDLEITTLQMAVLFAWNQRPLDKISFEGLRLATELPDSELRRTLHCLVCFPKLKKQLLCCDLPDLKTPKDFNDSTNFWVNQEFCLIKNGKVQKRGRVNLIGRLQLASEKAAEENHQEIAVLRELRTEEGIMKIMKMRKRISYAQLQTELVEILKGQFAPSRKLIKECIEKLINNNHVQRSDLDLNEYIYVA</sequence>
<dbReference type="InterPro" id="IPR016159">
    <property type="entry name" value="Cullin_repeat-like_dom_sf"/>
</dbReference>
<evidence type="ECO:0000256" key="3">
    <source>
        <dbReference type="ARBA" id="ARBA00022499"/>
    </source>
</evidence>
<dbReference type="InterPro" id="IPR036317">
    <property type="entry name" value="Cullin_homology_sf"/>
</dbReference>
<protein>
    <recommendedName>
        <fullName evidence="6">Cullin-5</fullName>
    </recommendedName>
</protein>
<dbReference type="RefSeq" id="XP_022652013.1">
    <property type="nucleotide sequence ID" value="XM_022796278.1"/>
</dbReference>
<evidence type="ECO:0000256" key="6">
    <source>
        <dbReference type="ARBA" id="ARBA00040451"/>
    </source>
</evidence>
<evidence type="ECO:0000256" key="4">
    <source>
        <dbReference type="ARBA" id="ARBA00022786"/>
    </source>
</evidence>
<keyword evidence="5" id="KW-0832">Ubl conjugation</keyword>
<name>A0A7M7JHQ7_VARDE</name>
<dbReference type="Pfam" id="PF00888">
    <property type="entry name" value="Cullin"/>
    <property type="match status" value="1"/>
</dbReference>
<dbReference type="OMA" id="FWINQQF"/>
<evidence type="ECO:0000256" key="9">
    <source>
        <dbReference type="SAM" id="MobiDB-lite"/>
    </source>
</evidence>
<dbReference type="PANTHER" id="PTHR11932">
    <property type="entry name" value="CULLIN"/>
    <property type="match status" value="1"/>
</dbReference>
<dbReference type="GO" id="GO:0031625">
    <property type="term" value="F:ubiquitin protein ligase binding"/>
    <property type="evidence" value="ECO:0007669"/>
    <property type="project" value="InterPro"/>
</dbReference>
<reference evidence="11" key="1">
    <citation type="submission" date="2021-01" db="UniProtKB">
        <authorList>
            <consortium name="EnsemblMetazoa"/>
        </authorList>
    </citation>
    <scope>IDENTIFICATION</scope>
</reference>
<evidence type="ECO:0000256" key="2">
    <source>
        <dbReference type="ARBA" id="ARBA00006019"/>
    </source>
</evidence>
<dbReference type="KEGG" id="vde:111246528"/>
<evidence type="ECO:0000256" key="7">
    <source>
        <dbReference type="PROSITE-ProRule" id="PRU00330"/>
    </source>
</evidence>
<dbReference type="InterPro" id="IPR036390">
    <property type="entry name" value="WH_DNA-bd_sf"/>
</dbReference>
<dbReference type="SMART" id="SM00884">
    <property type="entry name" value="Cullin_Nedd8"/>
    <property type="match status" value="1"/>
</dbReference>
<dbReference type="Pfam" id="PF26557">
    <property type="entry name" value="Cullin_AB"/>
    <property type="match status" value="1"/>
</dbReference>
<evidence type="ECO:0000259" key="10">
    <source>
        <dbReference type="PROSITE" id="PS50069"/>
    </source>
</evidence>
<dbReference type="SUPFAM" id="SSF75632">
    <property type="entry name" value="Cullin homology domain"/>
    <property type="match status" value="1"/>
</dbReference>
<feature type="domain" description="Cullin family profile" evidence="10">
    <location>
        <begin position="461"/>
        <end position="702"/>
    </location>
</feature>
<dbReference type="Gene3D" id="1.20.1310.10">
    <property type="entry name" value="Cullin Repeats"/>
    <property type="match status" value="4"/>
</dbReference>
<evidence type="ECO:0000256" key="5">
    <source>
        <dbReference type="ARBA" id="ARBA00022843"/>
    </source>
</evidence>
<dbReference type="GO" id="GO:0006511">
    <property type="term" value="P:ubiquitin-dependent protein catabolic process"/>
    <property type="evidence" value="ECO:0007669"/>
    <property type="project" value="InterPro"/>
</dbReference>
<comment type="similarity">
    <text evidence="2 7 8">Belongs to the cullin family.</text>
</comment>
<dbReference type="FunFam" id="3.30.230.130:FF:000004">
    <property type="entry name" value="Cullin 5"/>
    <property type="match status" value="1"/>
</dbReference>
<organism evidence="11 12">
    <name type="scientific">Varroa destructor</name>
    <name type="common">Honeybee mite</name>
    <dbReference type="NCBI Taxonomy" id="109461"/>
    <lineage>
        <taxon>Eukaryota</taxon>
        <taxon>Metazoa</taxon>
        <taxon>Ecdysozoa</taxon>
        <taxon>Arthropoda</taxon>
        <taxon>Chelicerata</taxon>
        <taxon>Arachnida</taxon>
        <taxon>Acari</taxon>
        <taxon>Parasitiformes</taxon>
        <taxon>Mesostigmata</taxon>
        <taxon>Gamasina</taxon>
        <taxon>Dermanyssoidea</taxon>
        <taxon>Varroidae</taxon>
        <taxon>Varroa</taxon>
    </lineage>
</organism>
<dbReference type="InParanoid" id="A0A7M7JHQ7"/>
<dbReference type="SUPFAM" id="SSF74788">
    <property type="entry name" value="Cullin repeat-like"/>
    <property type="match status" value="1"/>
</dbReference>
<dbReference type="InterPro" id="IPR019559">
    <property type="entry name" value="Cullin_neddylation_domain"/>
</dbReference>
<keyword evidence="4" id="KW-0833">Ubl conjugation pathway</keyword>
<accession>A0A7M7JHQ7</accession>
<dbReference type="InterPro" id="IPR036388">
    <property type="entry name" value="WH-like_DNA-bd_sf"/>
</dbReference>
<dbReference type="FunCoup" id="A0A7M7JHQ7">
    <property type="interactions" value="601"/>
</dbReference>
<feature type="region of interest" description="Disordered" evidence="9">
    <location>
        <begin position="338"/>
        <end position="358"/>
    </location>
</feature>
<evidence type="ECO:0000313" key="11">
    <source>
        <dbReference type="EnsemblMetazoa" id="XP_022652013"/>
    </source>
</evidence>
<dbReference type="GeneID" id="111246528"/>
<proteinExistence type="inferred from homology"/>
<dbReference type="Gene3D" id="3.30.230.130">
    <property type="entry name" value="Cullin, Chain C, Domain 2"/>
    <property type="match status" value="1"/>
</dbReference>
<dbReference type="InterPro" id="IPR016158">
    <property type="entry name" value="Cullin_homology"/>
</dbReference>
<dbReference type="Pfam" id="PF10557">
    <property type="entry name" value="Cullin_Nedd8"/>
    <property type="match status" value="1"/>
</dbReference>
<dbReference type="CTD" id="8065"/>
<dbReference type="EnsemblMetazoa" id="XM_022796278">
    <property type="protein sequence ID" value="XP_022652013"/>
    <property type="gene ID" value="LOC111246528"/>
</dbReference>
<dbReference type="InterPro" id="IPR045093">
    <property type="entry name" value="Cullin"/>
</dbReference>
<dbReference type="FunFam" id="1.20.1310.10:FF:000009">
    <property type="entry name" value="Cullin 5"/>
    <property type="match status" value="1"/>
</dbReference>
<dbReference type="InterPro" id="IPR059120">
    <property type="entry name" value="Cullin-like_AB"/>
</dbReference>
<dbReference type="SUPFAM" id="SSF46785">
    <property type="entry name" value="Winged helix' DNA-binding domain"/>
    <property type="match status" value="1"/>
</dbReference>
<dbReference type="Gene3D" id="1.10.10.10">
    <property type="entry name" value="Winged helix-like DNA-binding domain superfamily/Winged helix DNA-binding domain"/>
    <property type="match status" value="1"/>
</dbReference>
<dbReference type="SMART" id="SM00182">
    <property type="entry name" value="CULLIN"/>
    <property type="match status" value="1"/>
</dbReference>
<dbReference type="PROSITE" id="PS50069">
    <property type="entry name" value="CULLIN_2"/>
    <property type="match status" value="1"/>
</dbReference>
<comment type="pathway">
    <text evidence="1">Protein modification; protein ubiquitination.</text>
</comment>
<keyword evidence="12" id="KW-1185">Reference proteome</keyword>